<evidence type="ECO:0000313" key="2">
    <source>
        <dbReference type="Proteomes" id="UP001221558"/>
    </source>
</evidence>
<proteinExistence type="predicted"/>
<organism evidence="1 2">
    <name type="scientific">Sphingobacterium oryzagri</name>
    <dbReference type="NCBI Taxonomy" id="3025669"/>
    <lineage>
        <taxon>Bacteria</taxon>
        <taxon>Pseudomonadati</taxon>
        <taxon>Bacteroidota</taxon>
        <taxon>Sphingobacteriia</taxon>
        <taxon>Sphingobacteriales</taxon>
        <taxon>Sphingobacteriaceae</taxon>
        <taxon>Sphingobacterium</taxon>
    </lineage>
</organism>
<gene>
    <name evidence="1" type="ORF">PQ465_00650</name>
</gene>
<name>A0ABY7WGZ3_9SPHI</name>
<accession>A0ABY7WGZ3</accession>
<sequence length="479" mass="52434">MNQFLKRSINFFALPIFILIIAGACDKDMNVMLDNSATGDLNVSYADSFSVYTSTVQLQNLPGTGAGSLVVGKATDARFGTLTSSAYFRIGFSEFTNDIPTAATFDSLNLVIKPNTSHYYYGDTTKVQKIDVFQLTQAMETKTITGGIQNTAIPFYVTGAALFKDQTFAYGSTPIGSLSFNPHMRSIDSLNIRLSQSIGQNLFELLQTNDMRVASNENFYEYFKGLVLVPDAANTVALGFSDTLEVKVNYSFIGNDGFRQSASKILRITDRNYKYNHLAYDREGTPFESLTASNNEVATSATSGITFVQAGTGVVAKMHFPSLKEFLMDEKISVNKAELIVETVGRGGLANNAYPAPATLGLLVADQDNVPVSYVFNPYAQGMQLALYNPGNQYGGNGRYVFNVIQYLRNLKATNVYDNTSLLLSAVLPPSAVATSQTQAVPITMLEAYDTFSTFNNVFIATENGKPQIKLNILYTKFR</sequence>
<protein>
    <submittedName>
        <fullName evidence="1">DUF4270 family protein</fullName>
    </submittedName>
</protein>
<evidence type="ECO:0000313" key="1">
    <source>
        <dbReference type="EMBL" id="WDF68902.1"/>
    </source>
</evidence>
<keyword evidence="2" id="KW-1185">Reference proteome</keyword>
<reference evidence="1 2" key="1">
    <citation type="submission" date="2023-02" db="EMBL/GenBank/DDBJ databases">
        <title>Genome sequence of Sphingobacterium sp. KACC 22765.</title>
        <authorList>
            <person name="Kim S."/>
            <person name="Heo J."/>
            <person name="Kwon S.-W."/>
        </authorList>
    </citation>
    <scope>NUCLEOTIDE SEQUENCE [LARGE SCALE GENOMIC DNA]</scope>
    <source>
        <strain evidence="1 2">KACC 22765</strain>
    </source>
</reference>
<dbReference type="EMBL" id="CP117880">
    <property type="protein sequence ID" value="WDF68902.1"/>
    <property type="molecule type" value="Genomic_DNA"/>
</dbReference>
<dbReference type="RefSeq" id="WP_274267630.1">
    <property type="nucleotide sequence ID" value="NZ_CP117880.1"/>
</dbReference>
<dbReference type="Proteomes" id="UP001221558">
    <property type="component" value="Chromosome"/>
</dbReference>
<dbReference type="InterPro" id="IPR025366">
    <property type="entry name" value="DUF4270"/>
</dbReference>
<dbReference type="PROSITE" id="PS51257">
    <property type="entry name" value="PROKAR_LIPOPROTEIN"/>
    <property type="match status" value="1"/>
</dbReference>
<dbReference type="Pfam" id="PF14092">
    <property type="entry name" value="DUF4270"/>
    <property type="match status" value="1"/>
</dbReference>